<evidence type="ECO:0000313" key="3">
    <source>
        <dbReference type="EMBL" id="TCZ60962.1"/>
    </source>
</evidence>
<comment type="caution">
    <text evidence="3">The sequence shown here is derived from an EMBL/GenBank/DDBJ whole genome shotgun (WGS) entry which is preliminary data.</text>
</comment>
<dbReference type="EMBL" id="SKBM01000012">
    <property type="protein sequence ID" value="TCZ60962.1"/>
    <property type="molecule type" value="Genomic_DNA"/>
</dbReference>
<dbReference type="Gene3D" id="1.10.1200.10">
    <property type="entry name" value="ACP-like"/>
    <property type="match status" value="1"/>
</dbReference>
<reference evidence="3 4" key="1">
    <citation type="submission" date="2019-03" db="EMBL/GenBank/DDBJ databases">
        <title>Paracraurococcus aquatilis NE82 genome sequence.</title>
        <authorList>
            <person name="Zhao Y."/>
            <person name="Du Z."/>
        </authorList>
    </citation>
    <scope>NUCLEOTIDE SEQUENCE [LARGE SCALE GENOMIC DNA]</scope>
    <source>
        <strain evidence="3 4">NE82</strain>
    </source>
</reference>
<dbReference type="OrthoDB" id="7284767at2"/>
<protein>
    <submittedName>
        <fullName evidence="3">Acyl carrier protein</fullName>
    </submittedName>
</protein>
<feature type="domain" description="Carrier" evidence="2">
    <location>
        <begin position="1"/>
        <end position="73"/>
    </location>
</feature>
<dbReference type="AlphaFoldDB" id="A0A4R4DIU8"/>
<sequence length="96" mass="9993">MRTIVTSLGDFSGRSEVLRDDTNLYKAGLTSFGAAELMVELEAAFGIEFPRRLLTRATFESITAITAAVAELQGGGGDQAVQPASGGTTLIAEAGR</sequence>
<dbReference type="Pfam" id="PF00550">
    <property type="entry name" value="PP-binding"/>
    <property type="match status" value="1"/>
</dbReference>
<gene>
    <name evidence="3" type="ORF">EXY23_13735</name>
</gene>
<keyword evidence="4" id="KW-1185">Reference proteome</keyword>
<name>A0A4R4DIU8_9PROT</name>
<dbReference type="InterPro" id="IPR036736">
    <property type="entry name" value="ACP-like_sf"/>
</dbReference>
<dbReference type="PROSITE" id="PS50075">
    <property type="entry name" value="CARRIER"/>
    <property type="match status" value="1"/>
</dbReference>
<dbReference type="Proteomes" id="UP000295023">
    <property type="component" value="Unassembled WGS sequence"/>
</dbReference>
<accession>A0A4R4DIU8</accession>
<dbReference type="InterPro" id="IPR009081">
    <property type="entry name" value="PP-bd_ACP"/>
</dbReference>
<evidence type="ECO:0000259" key="2">
    <source>
        <dbReference type="PROSITE" id="PS50075"/>
    </source>
</evidence>
<organism evidence="3 4">
    <name type="scientific">Roseicella aquatilis</name>
    <dbReference type="NCBI Taxonomy" id="2527868"/>
    <lineage>
        <taxon>Bacteria</taxon>
        <taxon>Pseudomonadati</taxon>
        <taxon>Pseudomonadota</taxon>
        <taxon>Alphaproteobacteria</taxon>
        <taxon>Acetobacterales</taxon>
        <taxon>Roseomonadaceae</taxon>
        <taxon>Roseicella</taxon>
    </lineage>
</organism>
<evidence type="ECO:0000313" key="4">
    <source>
        <dbReference type="Proteomes" id="UP000295023"/>
    </source>
</evidence>
<evidence type="ECO:0000256" key="1">
    <source>
        <dbReference type="SAM" id="MobiDB-lite"/>
    </source>
</evidence>
<dbReference type="SUPFAM" id="SSF47336">
    <property type="entry name" value="ACP-like"/>
    <property type="match status" value="1"/>
</dbReference>
<feature type="region of interest" description="Disordered" evidence="1">
    <location>
        <begin position="75"/>
        <end position="96"/>
    </location>
</feature>
<proteinExistence type="predicted"/>